<keyword evidence="2" id="KW-1185">Reference proteome</keyword>
<feature type="non-terminal residue" evidence="1">
    <location>
        <position position="1"/>
    </location>
</feature>
<sequence>MDEFASLGILAQWNSAVSQNETNLSGGMRGQPNHKYIRFQPRHKSKESFIVAIIKISLYKTDSCRDFPLTRGV</sequence>
<reference evidence="1" key="1">
    <citation type="journal article" date="2021" name="Genome Biol. Evol.">
        <title>A High-Quality Reference Genome for a Parasitic Bivalve with Doubly Uniparental Inheritance (Bivalvia: Unionida).</title>
        <authorList>
            <person name="Smith C.H."/>
        </authorList>
    </citation>
    <scope>NUCLEOTIDE SEQUENCE</scope>
    <source>
        <strain evidence="1">CHS0354</strain>
    </source>
</reference>
<dbReference type="EMBL" id="JAEAOA010000333">
    <property type="protein sequence ID" value="KAK3585615.1"/>
    <property type="molecule type" value="Genomic_DNA"/>
</dbReference>
<comment type="caution">
    <text evidence="1">The sequence shown here is derived from an EMBL/GenBank/DDBJ whole genome shotgun (WGS) entry which is preliminary data.</text>
</comment>
<gene>
    <name evidence="1" type="ORF">CHS0354_004526</name>
</gene>
<name>A0AAE0VQT3_9BIVA</name>
<organism evidence="1 2">
    <name type="scientific">Potamilus streckersoni</name>
    <dbReference type="NCBI Taxonomy" id="2493646"/>
    <lineage>
        <taxon>Eukaryota</taxon>
        <taxon>Metazoa</taxon>
        <taxon>Spiralia</taxon>
        <taxon>Lophotrochozoa</taxon>
        <taxon>Mollusca</taxon>
        <taxon>Bivalvia</taxon>
        <taxon>Autobranchia</taxon>
        <taxon>Heteroconchia</taxon>
        <taxon>Palaeoheterodonta</taxon>
        <taxon>Unionida</taxon>
        <taxon>Unionoidea</taxon>
        <taxon>Unionidae</taxon>
        <taxon>Ambleminae</taxon>
        <taxon>Lampsilini</taxon>
        <taxon>Potamilus</taxon>
    </lineage>
</organism>
<proteinExistence type="predicted"/>
<dbReference type="AlphaFoldDB" id="A0AAE0VQT3"/>
<evidence type="ECO:0000313" key="1">
    <source>
        <dbReference type="EMBL" id="KAK3585615.1"/>
    </source>
</evidence>
<evidence type="ECO:0000313" key="2">
    <source>
        <dbReference type="Proteomes" id="UP001195483"/>
    </source>
</evidence>
<dbReference type="Proteomes" id="UP001195483">
    <property type="component" value="Unassembled WGS sequence"/>
</dbReference>
<reference evidence="1" key="3">
    <citation type="submission" date="2023-05" db="EMBL/GenBank/DDBJ databases">
        <authorList>
            <person name="Smith C.H."/>
        </authorList>
    </citation>
    <scope>NUCLEOTIDE SEQUENCE</scope>
    <source>
        <strain evidence="1">CHS0354</strain>
        <tissue evidence="1">Mantle</tissue>
    </source>
</reference>
<accession>A0AAE0VQT3</accession>
<reference evidence="1" key="2">
    <citation type="journal article" date="2021" name="Genome Biol. Evol.">
        <title>Developing a high-quality reference genome for a parasitic bivalve with doubly uniparental inheritance (Bivalvia: Unionida).</title>
        <authorList>
            <person name="Smith C.H."/>
        </authorList>
    </citation>
    <scope>NUCLEOTIDE SEQUENCE</scope>
    <source>
        <strain evidence="1">CHS0354</strain>
        <tissue evidence="1">Mantle</tissue>
    </source>
</reference>
<protein>
    <submittedName>
        <fullName evidence="1">Uncharacterized protein</fullName>
    </submittedName>
</protein>